<organism evidence="2 3">
    <name type="scientific">Bacillus fungorum</name>
    <dbReference type="NCBI Taxonomy" id="2039284"/>
    <lineage>
        <taxon>Bacteria</taxon>
        <taxon>Bacillati</taxon>
        <taxon>Bacillota</taxon>
        <taxon>Bacilli</taxon>
        <taxon>Bacillales</taxon>
        <taxon>Bacillaceae</taxon>
        <taxon>Bacillus</taxon>
    </lineage>
</organism>
<dbReference type="EMBL" id="NWUW01000008">
    <property type="protein sequence ID" value="PIE94741.1"/>
    <property type="molecule type" value="Genomic_DNA"/>
</dbReference>
<evidence type="ECO:0000256" key="1">
    <source>
        <dbReference type="SAM" id="MobiDB-lite"/>
    </source>
</evidence>
<sequence length="122" mass="13128">MSQANIPNITPTIAITPGQSISLIVASIALEELALAHIINSEAEKIQFLLGTLSTGVTPPPTTLPDLLTLNNSVRQTLQTVVKQEMLLQFKLENVLDLVSSPVASQVSNSTESVQNDDPYFE</sequence>
<comment type="caution">
    <text evidence="2">The sequence shown here is derived from an EMBL/GenBank/DDBJ whole genome shotgun (WGS) entry which is preliminary data.</text>
</comment>
<name>A0A2G6QDC3_9BACI</name>
<dbReference type="AlphaFoldDB" id="A0A2G6QDC3"/>
<reference evidence="2 3" key="1">
    <citation type="submission" date="2017-09" db="EMBL/GenBank/DDBJ databases">
        <title>Biocontrol bacteria screening and application from spent mushroom substrate.</title>
        <authorList>
            <person name="Sun X."/>
        </authorList>
    </citation>
    <scope>NUCLEOTIDE SEQUENCE [LARGE SCALE GENOMIC DNA]</scope>
    <source>
        <strain evidence="2 3">100374</strain>
    </source>
</reference>
<proteinExistence type="predicted"/>
<dbReference type="RefSeq" id="WP_099684707.1">
    <property type="nucleotide sequence ID" value="NZ_JBOIRJ010000005.1"/>
</dbReference>
<dbReference type="Proteomes" id="UP000228484">
    <property type="component" value="Unassembled WGS sequence"/>
</dbReference>
<dbReference type="Pfam" id="PF26595">
    <property type="entry name" value="A_ENA"/>
    <property type="match status" value="1"/>
</dbReference>
<dbReference type="InterPro" id="IPR058705">
    <property type="entry name" value="A_ENA"/>
</dbReference>
<evidence type="ECO:0000313" key="2">
    <source>
        <dbReference type="EMBL" id="PIE94741.1"/>
    </source>
</evidence>
<evidence type="ECO:0000313" key="3">
    <source>
        <dbReference type="Proteomes" id="UP000228484"/>
    </source>
</evidence>
<feature type="compositionally biased region" description="Polar residues" evidence="1">
    <location>
        <begin position="103"/>
        <end position="116"/>
    </location>
</feature>
<feature type="region of interest" description="Disordered" evidence="1">
    <location>
        <begin position="103"/>
        <end position="122"/>
    </location>
</feature>
<protein>
    <submittedName>
        <fullName evidence="2">Uncharacterized protein</fullName>
    </submittedName>
</protein>
<keyword evidence="3" id="KW-1185">Reference proteome</keyword>
<gene>
    <name evidence="2" type="ORF">CO726_14340</name>
</gene>
<accession>A0A2G6QDC3</accession>